<organism evidence="1 2">
    <name type="scientific">Pandoraea iniqua</name>
    <dbReference type="NCBI Taxonomy" id="2508288"/>
    <lineage>
        <taxon>Bacteria</taxon>
        <taxon>Pseudomonadati</taxon>
        <taxon>Pseudomonadota</taxon>
        <taxon>Betaproteobacteria</taxon>
        <taxon>Burkholderiales</taxon>
        <taxon>Burkholderiaceae</taxon>
        <taxon>Pandoraea</taxon>
    </lineage>
</organism>
<sequence>MFPMSSRITQATFHGVRQFAQEPIRADMLGYVARREPGAPVECRDACEMSHLLAVIDTPTAALTLNALLDTGMLAEGAADLHTRLSTCRDGEILRRIMATPTLRDWASDATWQLPSESHNRSLMLSLRVLQLFGHTTSVPVVFDPENRRVSFHYVAGDAPVGTTAAGAPDRDGLRDDRLRMLLHDAADGRNPSDPFHRASRNALMLLVSANDIDGRRQRAPHWQRQWDHWRHGNDHVRTLSTRLTPEFETWLAARRETAVSYSQDYVFRKALPPQDRHPEGAPIGWQRR</sequence>
<dbReference type="EMBL" id="CABPSI010000001">
    <property type="protein sequence ID" value="VVD75413.1"/>
    <property type="molecule type" value="Genomic_DNA"/>
</dbReference>
<dbReference type="AlphaFoldDB" id="A0A5E4SK80"/>
<gene>
    <name evidence="1" type="ORF">PIN31115_00830</name>
</gene>
<reference evidence="1 2" key="1">
    <citation type="submission" date="2019-08" db="EMBL/GenBank/DDBJ databases">
        <authorList>
            <person name="Peeters C."/>
        </authorList>
    </citation>
    <scope>NUCLEOTIDE SEQUENCE [LARGE SCALE GENOMIC DNA]</scope>
    <source>
        <strain evidence="1 2">LMG 31115</strain>
    </source>
</reference>
<accession>A0A5E4SK80</accession>
<evidence type="ECO:0000313" key="1">
    <source>
        <dbReference type="EMBL" id="VVD75413.1"/>
    </source>
</evidence>
<dbReference type="Proteomes" id="UP000333828">
    <property type="component" value="Unassembled WGS sequence"/>
</dbReference>
<protein>
    <submittedName>
        <fullName evidence="1">Uncharacterized protein</fullName>
    </submittedName>
</protein>
<evidence type="ECO:0000313" key="2">
    <source>
        <dbReference type="Proteomes" id="UP000333828"/>
    </source>
</evidence>
<proteinExistence type="predicted"/>
<keyword evidence="2" id="KW-1185">Reference proteome</keyword>
<name>A0A5E4SK80_9BURK</name>